<keyword evidence="5 8" id="KW-0863">Zinc-finger</keyword>
<proteinExistence type="predicted"/>
<dbReference type="GO" id="GO:0061630">
    <property type="term" value="F:ubiquitin protein ligase activity"/>
    <property type="evidence" value="ECO:0007669"/>
    <property type="project" value="UniProtKB-EC"/>
</dbReference>
<gene>
    <name evidence="11" type="ORF">HPP92_028101</name>
</gene>
<dbReference type="PANTHER" id="PTHR46463:SF89">
    <property type="entry name" value="E3 UBIQUITIN-PROTEIN LIGASE RHB1A-RELATED"/>
    <property type="match status" value="1"/>
</dbReference>
<keyword evidence="7" id="KW-0862">Zinc</keyword>
<comment type="catalytic activity">
    <reaction evidence="1">
        <text>S-ubiquitinyl-[E2 ubiquitin-conjugating enzyme]-L-cysteine + [acceptor protein]-L-lysine = [E2 ubiquitin-conjugating enzyme]-L-cysteine + N(6)-ubiquitinyl-[acceptor protein]-L-lysine.</text>
        <dbReference type="EC" id="2.3.2.27"/>
    </reaction>
</comment>
<evidence type="ECO:0000256" key="9">
    <source>
        <dbReference type="SAM" id="MobiDB-lite"/>
    </source>
</evidence>
<comment type="caution">
    <text evidence="11">The sequence shown here is derived from an EMBL/GenBank/DDBJ whole genome shotgun (WGS) entry which is preliminary data.</text>
</comment>
<evidence type="ECO:0000256" key="5">
    <source>
        <dbReference type="ARBA" id="ARBA00022771"/>
    </source>
</evidence>
<name>A0A835P6K8_VANPL</name>
<evidence type="ECO:0000256" key="3">
    <source>
        <dbReference type="ARBA" id="ARBA00022679"/>
    </source>
</evidence>
<reference evidence="11 12" key="1">
    <citation type="journal article" date="2020" name="Nat. Food">
        <title>A phased Vanilla planifolia genome enables genetic improvement of flavour and production.</title>
        <authorList>
            <person name="Hasing T."/>
            <person name="Tang H."/>
            <person name="Brym M."/>
            <person name="Khazi F."/>
            <person name="Huang T."/>
            <person name="Chambers A.H."/>
        </authorList>
    </citation>
    <scope>NUCLEOTIDE SEQUENCE [LARGE SCALE GENOMIC DNA]</scope>
    <source>
        <tissue evidence="11">Leaf</tissue>
    </source>
</reference>
<evidence type="ECO:0000259" key="10">
    <source>
        <dbReference type="PROSITE" id="PS50089"/>
    </source>
</evidence>
<dbReference type="InterPro" id="IPR001841">
    <property type="entry name" value="Znf_RING"/>
</dbReference>
<evidence type="ECO:0000256" key="1">
    <source>
        <dbReference type="ARBA" id="ARBA00000900"/>
    </source>
</evidence>
<evidence type="ECO:0000256" key="4">
    <source>
        <dbReference type="ARBA" id="ARBA00022723"/>
    </source>
</evidence>
<feature type="region of interest" description="Disordered" evidence="9">
    <location>
        <begin position="79"/>
        <end position="103"/>
    </location>
</feature>
<dbReference type="EMBL" id="JADCNL010000407">
    <property type="protein sequence ID" value="KAG0447920.1"/>
    <property type="molecule type" value="Genomic_DNA"/>
</dbReference>
<dbReference type="OrthoDB" id="1893842at2759"/>
<dbReference type="SMART" id="SM00184">
    <property type="entry name" value="RING"/>
    <property type="match status" value="1"/>
</dbReference>
<dbReference type="InterPro" id="IPR013083">
    <property type="entry name" value="Znf_RING/FYVE/PHD"/>
</dbReference>
<dbReference type="PANTHER" id="PTHR46463">
    <property type="entry name" value="ZINC FINGER, RING/FYVE/PHD-TYPE"/>
    <property type="match status" value="1"/>
</dbReference>
<dbReference type="CDD" id="cd23116">
    <property type="entry name" value="RING-H2_AIRP1-like"/>
    <property type="match status" value="1"/>
</dbReference>
<evidence type="ECO:0000256" key="2">
    <source>
        <dbReference type="ARBA" id="ARBA00012483"/>
    </source>
</evidence>
<dbReference type="Proteomes" id="UP000636800">
    <property type="component" value="Unassembled WGS sequence"/>
</dbReference>
<sequence length="213" mass="23401">MGGCCCCLSRKNASELEPAYDYLPQDLEDNAPLSSSHDTLSAASMLRVDPNLGVMVPSDSHEPNSLQALVDLTNTQADARGAGNYSNKNELRQTSGSLPAGHVFDGRRFEDPEICRGLNESESKNASDLVSNSPKVKEELSTFDAPTTPFTEDEDVCPTCLEEYDAENPRIITKCKHHFHLSCILEWLERSNTCAICDKIMEVEDVVVFGQAL</sequence>
<accession>A0A835P6K8</accession>
<dbReference type="GO" id="GO:0008270">
    <property type="term" value="F:zinc ion binding"/>
    <property type="evidence" value="ECO:0007669"/>
    <property type="project" value="UniProtKB-KW"/>
</dbReference>
<keyword evidence="3" id="KW-0808">Transferase</keyword>
<feature type="region of interest" description="Disordered" evidence="9">
    <location>
        <begin position="121"/>
        <end position="147"/>
    </location>
</feature>
<evidence type="ECO:0000313" key="11">
    <source>
        <dbReference type="EMBL" id="KAG0447920.1"/>
    </source>
</evidence>
<evidence type="ECO:0000256" key="8">
    <source>
        <dbReference type="PROSITE-ProRule" id="PRU00175"/>
    </source>
</evidence>
<dbReference type="SUPFAM" id="SSF57850">
    <property type="entry name" value="RING/U-box"/>
    <property type="match status" value="1"/>
</dbReference>
<dbReference type="Gene3D" id="3.30.40.10">
    <property type="entry name" value="Zinc/RING finger domain, C3HC4 (zinc finger)"/>
    <property type="match status" value="1"/>
</dbReference>
<keyword evidence="4" id="KW-0479">Metal-binding</keyword>
<keyword evidence="12" id="KW-1185">Reference proteome</keyword>
<feature type="compositionally biased region" description="Polar residues" evidence="9">
    <location>
        <begin position="84"/>
        <end position="97"/>
    </location>
</feature>
<keyword evidence="6" id="KW-0833">Ubl conjugation pathway</keyword>
<evidence type="ECO:0000256" key="7">
    <source>
        <dbReference type="ARBA" id="ARBA00022833"/>
    </source>
</evidence>
<protein>
    <recommendedName>
        <fullName evidence="2">RING-type E3 ubiquitin transferase</fullName>
        <ecNumber evidence="2">2.3.2.27</ecNumber>
    </recommendedName>
</protein>
<dbReference type="EC" id="2.3.2.27" evidence="2"/>
<dbReference type="PROSITE" id="PS50089">
    <property type="entry name" value="ZF_RING_2"/>
    <property type="match status" value="1"/>
</dbReference>
<evidence type="ECO:0000313" key="12">
    <source>
        <dbReference type="Proteomes" id="UP000636800"/>
    </source>
</evidence>
<organism evidence="11 12">
    <name type="scientific">Vanilla planifolia</name>
    <name type="common">Vanilla</name>
    <dbReference type="NCBI Taxonomy" id="51239"/>
    <lineage>
        <taxon>Eukaryota</taxon>
        <taxon>Viridiplantae</taxon>
        <taxon>Streptophyta</taxon>
        <taxon>Embryophyta</taxon>
        <taxon>Tracheophyta</taxon>
        <taxon>Spermatophyta</taxon>
        <taxon>Magnoliopsida</taxon>
        <taxon>Liliopsida</taxon>
        <taxon>Asparagales</taxon>
        <taxon>Orchidaceae</taxon>
        <taxon>Vanilloideae</taxon>
        <taxon>Vanilleae</taxon>
        <taxon>Vanilla</taxon>
    </lineage>
</organism>
<evidence type="ECO:0000256" key="6">
    <source>
        <dbReference type="ARBA" id="ARBA00022786"/>
    </source>
</evidence>
<dbReference type="Pfam" id="PF13639">
    <property type="entry name" value="zf-RING_2"/>
    <property type="match status" value="1"/>
</dbReference>
<feature type="domain" description="RING-type" evidence="10">
    <location>
        <begin position="157"/>
        <end position="198"/>
    </location>
</feature>
<dbReference type="AlphaFoldDB" id="A0A835P6K8"/>